<dbReference type="AlphaFoldDB" id="A0A835L4C4"/>
<sequence>MNMEPSSAEVSSSTNHDEEQFAEGIERQVRANVSKSVGQLLADSCLPADQYISSRFIVTTHYAR</sequence>
<evidence type="ECO:0000313" key="2">
    <source>
        <dbReference type="EMBL" id="KAF9408698.1"/>
    </source>
</evidence>
<feature type="compositionally biased region" description="Basic and acidic residues" evidence="1">
    <location>
        <begin position="15"/>
        <end position="25"/>
    </location>
</feature>
<accession>A0A835L4C4</accession>
<feature type="compositionally biased region" description="Polar residues" evidence="1">
    <location>
        <begin position="1"/>
        <end position="14"/>
    </location>
</feature>
<proteinExistence type="predicted"/>
<protein>
    <submittedName>
        <fullName evidence="2">Uncharacterized protein</fullName>
    </submittedName>
</protein>
<dbReference type="EMBL" id="JACKWZ010000367">
    <property type="protein sequence ID" value="KAF9408698.1"/>
    <property type="molecule type" value="Genomic_DNA"/>
</dbReference>
<name>A0A835L4C4_SPOEX</name>
<reference evidence="2" key="1">
    <citation type="submission" date="2020-08" db="EMBL/GenBank/DDBJ databases">
        <title>Spodoptera exigua strain:BAW_Kor-Di-RS1 Genome sequencing and assembly.</title>
        <authorList>
            <person name="Kim J."/>
            <person name="Nam H.Y."/>
            <person name="Kwon M."/>
            <person name="Choi J.H."/>
            <person name="Cho S.R."/>
            <person name="Kim G.-H."/>
        </authorList>
    </citation>
    <scope>NUCLEOTIDE SEQUENCE</scope>
    <source>
        <strain evidence="2">BAW_Kor-Di-RS1</strain>
        <tissue evidence="2">Whole-body</tissue>
    </source>
</reference>
<evidence type="ECO:0000313" key="3">
    <source>
        <dbReference type="Proteomes" id="UP000648187"/>
    </source>
</evidence>
<gene>
    <name evidence="2" type="ORF">HW555_011696</name>
</gene>
<comment type="caution">
    <text evidence="2">The sequence shown here is derived from an EMBL/GenBank/DDBJ whole genome shotgun (WGS) entry which is preliminary data.</text>
</comment>
<feature type="region of interest" description="Disordered" evidence="1">
    <location>
        <begin position="1"/>
        <end position="25"/>
    </location>
</feature>
<organism evidence="2 3">
    <name type="scientific">Spodoptera exigua</name>
    <name type="common">Beet armyworm</name>
    <name type="synonym">Noctua fulgens</name>
    <dbReference type="NCBI Taxonomy" id="7107"/>
    <lineage>
        <taxon>Eukaryota</taxon>
        <taxon>Metazoa</taxon>
        <taxon>Ecdysozoa</taxon>
        <taxon>Arthropoda</taxon>
        <taxon>Hexapoda</taxon>
        <taxon>Insecta</taxon>
        <taxon>Pterygota</taxon>
        <taxon>Neoptera</taxon>
        <taxon>Endopterygota</taxon>
        <taxon>Lepidoptera</taxon>
        <taxon>Glossata</taxon>
        <taxon>Ditrysia</taxon>
        <taxon>Noctuoidea</taxon>
        <taxon>Noctuidae</taxon>
        <taxon>Amphipyrinae</taxon>
        <taxon>Spodoptera</taxon>
    </lineage>
</organism>
<evidence type="ECO:0000256" key="1">
    <source>
        <dbReference type="SAM" id="MobiDB-lite"/>
    </source>
</evidence>
<dbReference type="Proteomes" id="UP000648187">
    <property type="component" value="Unassembled WGS sequence"/>
</dbReference>
<keyword evidence="3" id="KW-1185">Reference proteome</keyword>